<comment type="similarity">
    <text evidence="2 9">Belongs to the DEFL family.</text>
</comment>
<accession>V4MG19</accession>
<dbReference type="OrthoDB" id="993238at2759"/>
<evidence type="ECO:0000256" key="6">
    <source>
        <dbReference type="ARBA" id="ARBA00022729"/>
    </source>
</evidence>
<evidence type="ECO:0000256" key="4">
    <source>
        <dbReference type="ARBA" id="ARBA00022529"/>
    </source>
</evidence>
<evidence type="ECO:0000313" key="10">
    <source>
        <dbReference type="EMBL" id="ESQ54217.1"/>
    </source>
</evidence>
<dbReference type="Gramene" id="ESQ54217">
    <property type="protein sequence ID" value="ESQ54217"/>
    <property type="gene ID" value="EUTSA_v10027387mg"/>
</dbReference>
<dbReference type="InterPro" id="IPR039641">
    <property type="entry name" value="LCR"/>
</dbReference>
<dbReference type="PANTHER" id="PTHR36788">
    <property type="entry name" value="DEFENSIN-LIKE PROTEIN 183"/>
    <property type="match status" value="1"/>
</dbReference>
<dbReference type="GO" id="GO:0005576">
    <property type="term" value="C:extracellular region"/>
    <property type="evidence" value="ECO:0007669"/>
    <property type="project" value="UniProtKB-SubCell"/>
</dbReference>
<keyword evidence="8" id="KW-1015">Disulfide bond</keyword>
<dbReference type="GO" id="GO:0050832">
    <property type="term" value="P:defense response to fungus"/>
    <property type="evidence" value="ECO:0007669"/>
    <property type="project" value="UniProtKB-UniRule"/>
</dbReference>
<evidence type="ECO:0000256" key="5">
    <source>
        <dbReference type="ARBA" id="ARBA00022577"/>
    </source>
</evidence>
<gene>
    <name evidence="10" type="ORF">EUTSA_v10027387mg</name>
</gene>
<dbReference type="eggNOG" id="ENOG502SD1Z">
    <property type="taxonomic scope" value="Eukaryota"/>
</dbReference>
<reference evidence="10 11" key="1">
    <citation type="journal article" date="2013" name="Front. Plant Sci.">
        <title>The Reference Genome of the Halophytic Plant Eutrema salsugineum.</title>
        <authorList>
            <person name="Yang R."/>
            <person name="Jarvis D.E."/>
            <person name="Chen H."/>
            <person name="Beilstein M.A."/>
            <person name="Grimwood J."/>
            <person name="Jenkins J."/>
            <person name="Shu S."/>
            <person name="Prochnik S."/>
            <person name="Xin M."/>
            <person name="Ma C."/>
            <person name="Schmutz J."/>
            <person name="Wing R.A."/>
            <person name="Mitchell-Olds T."/>
            <person name="Schumaker K.S."/>
            <person name="Wang X."/>
        </authorList>
    </citation>
    <scope>NUCLEOTIDE SEQUENCE [LARGE SCALE GENOMIC DNA]</scope>
</reference>
<comment type="subcellular location">
    <subcellularLocation>
        <location evidence="1 9">Secreted</location>
    </subcellularLocation>
</comment>
<dbReference type="AlphaFoldDB" id="V4MG19"/>
<evidence type="ECO:0000256" key="1">
    <source>
        <dbReference type="ARBA" id="ARBA00004613"/>
    </source>
</evidence>
<dbReference type="KEGG" id="eus:EUTSA_v10027387mg"/>
<evidence type="ECO:0000256" key="2">
    <source>
        <dbReference type="ARBA" id="ARBA00006722"/>
    </source>
</evidence>
<dbReference type="OMA" id="NDIGTCK"/>
<feature type="chain" id="PRO_5027159227" description="Defensin-like protein" evidence="9">
    <location>
        <begin position="27"/>
        <end position="127"/>
    </location>
</feature>
<keyword evidence="11" id="KW-1185">Reference proteome</keyword>
<evidence type="ECO:0000256" key="9">
    <source>
        <dbReference type="RuleBase" id="RU367109"/>
    </source>
</evidence>
<dbReference type="Proteomes" id="UP000030689">
    <property type="component" value="Unassembled WGS sequence"/>
</dbReference>
<keyword evidence="3 9" id="KW-0964">Secreted</keyword>
<feature type="signal peptide" evidence="9">
    <location>
        <begin position="1"/>
        <end position="26"/>
    </location>
</feature>
<proteinExistence type="inferred from homology"/>
<evidence type="ECO:0000256" key="7">
    <source>
        <dbReference type="ARBA" id="ARBA00022821"/>
    </source>
</evidence>
<evidence type="ECO:0000256" key="3">
    <source>
        <dbReference type="ARBA" id="ARBA00022525"/>
    </source>
</evidence>
<evidence type="ECO:0000256" key="8">
    <source>
        <dbReference type="ARBA" id="ARBA00023157"/>
    </source>
</evidence>
<keyword evidence="7 9" id="KW-0611">Plant defense</keyword>
<protein>
    <recommendedName>
        <fullName evidence="9">Defensin-like protein</fullName>
    </recommendedName>
</protein>
<keyword evidence="5 9" id="KW-0295">Fungicide</keyword>
<dbReference type="EMBL" id="KI517384">
    <property type="protein sequence ID" value="ESQ54217.1"/>
    <property type="molecule type" value="Genomic_DNA"/>
</dbReference>
<keyword evidence="4 9" id="KW-0929">Antimicrobial</keyword>
<organism evidence="10 11">
    <name type="scientific">Eutrema salsugineum</name>
    <name type="common">Saltwater cress</name>
    <name type="synonym">Sisymbrium salsugineum</name>
    <dbReference type="NCBI Taxonomy" id="72664"/>
    <lineage>
        <taxon>Eukaryota</taxon>
        <taxon>Viridiplantae</taxon>
        <taxon>Streptophyta</taxon>
        <taxon>Embryophyta</taxon>
        <taxon>Tracheophyta</taxon>
        <taxon>Spermatophyta</taxon>
        <taxon>Magnoliopsida</taxon>
        <taxon>eudicotyledons</taxon>
        <taxon>Gunneridae</taxon>
        <taxon>Pentapetalae</taxon>
        <taxon>rosids</taxon>
        <taxon>malvids</taxon>
        <taxon>Brassicales</taxon>
        <taxon>Brassicaceae</taxon>
        <taxon>Eutremeae</taxon>
        <taxon>Eutrema</taxon>
    </lineage>
</organism>
<sequence length="127" mass="13582">MKKALSLVIFIIFSIILASVENKVKADICHEGLGNCNQCDERCKAKHGPTAQGDCNNIYQICTCNYDCGPPPPAPPRRQCSGGTGLCDTKCGNPCCNLSCARKYPGGSGFCDNSLGHTLLCQCQYPC</sequence>
<dbReference type="GO" id="GO:0031640">
    <property type="term" value="P:killing of cells of another organism"/>
    <property type="evidence" value="ECO:0007669"/>
    <property type="project" value="UniProtKB-UniRule"/>
</dbReference>
<dbReference type="STRING" id="72664.V4MG19"/>
<keyword evidence="6 9" id="KW-0732">Signal</keyword>
<dbReference type="PANTHER" id="PTHR36788:SF2">
    <property type="entry name" value="DEFENSIN-LIKE PROTEIN 183"/>
    <property type="match status" value="1"/>
</dbReference>
<evidence type="ECO:0000313" key="11">
    <source>
        <dbReference type="Proteomes" id="UP000030689"/>
    </source>
</evidence>
<name>V4MG19_EUTSA</name>